<dbReference type="AlphaFoldDB" id="A0AAD5UVZ9"/>
<evidence type="ECO:0000256" key="1">
    <source>
        <dbReference type="SAM" id="MobiDB-lite"/>
    </source>
</evidence>
<name>A0AAD5UVZ9_9APHY</name>
<gene>
    <name evidence="2" type="ORF">NLI96_g9137</name>
</gene>
<proteinExistence type="predicted"/>
<feature type="region of interest" description="Disordered" evidence="1">
    <location>
        <begin position="580"/>
        <end position="622"/>
    </location>
</feature>
<accession>A0AAD5UVZ9</accession>
<organism evidence="2 3">
    <name type="scientific">Meripilus lineatus</name>
    <dbReference type="NCBI Taxonomy" id="2056292"/>
    <lineage>
        <taxon>Eukaryota</taxon>
        <taxon>Fungi</taxon>
        <taxon>Dikarya</taxon>
        <taxon>Basidiomycota</taxon>
        <taxon>Agaricomycotina</taxon>
        <taxon>Agaricomycetes</taxon>
        <taxon>Polyporales</taxon>
        <taxon>Meripilaceae</taxon>
        <taxon>Meripilus</taxon>
    </lineage>
</organism>
<feature type="region of interest" description="Disordered" evidence="1">
    <location>
        <begin position="243"/>
        <end position="267"/>
    </location>
</feature>
<dbReference type="Proteomes" id="UP001212997">
    <property type="component" value="Unassembled WGS sequence"/>
</dbReference>
<dbReference type="EMBL" id="JANAWD010000446">
    <property type="protein sequence ID" value="KAJ3479324.1"/>
    <property type="molecule type" value="Genomic_DNA"/>
</dbReference>
<evidence type="ECO:0000313" key="3">
    <source>
        <dbReference type="Proteomes" id="UP001212997"/>
    </source>
</evidence>
<keyword evidence="3" id="KW-1185">Reference proteome</keyword>
<feature type="compositionally biased region" description="Polar residues" evidence="1">
    <location>
        <begin position="243"/>
        <end position="252"/>
    </location>
</feature>
<evidence type="ECO:0000313" key="2">
    <source>
        <dbReference type="EMBL" id="KAJ3479324.1"/>
    </source>
</evidence>
<sequence>MATHSTSSSVSMASVENRYELQLTTSTGLDDPYCSSIWKFGFASSSAMLHFDLPCGGDVMEEKARGEGAVGGRAWRRPAPRGLGASCQGAVADGSALQSFQVTFKTIVTSIATKSASARYIIHHPFGEKPSTTALALSPNSDIDERKALSGCLFAGNGKEEREELVVRRRAHHSAEDTRGPDEACWRRQELPVEVFEDGTAVVCPVSSSTSFHHHNDCGPTQTNLPEQDVLLDMDSLNSRPLSIDKPQTTCFDDTIDPPSEVGDVYEPSTEDNELLRQLQRDRRNIILDSLHPDVTPHIVISPPDQPYHGYWAYVFNNVDAQSYCSLAVPPTRYGGGTVTMWPPTEDAHYSWHIKQYGRHSYCTDEYNRPEVGRPQECHQPFNTSQFLESIRLASEERMLVPHIISSLHRINYKAAVMLASAVAPAFRERWDTPEFIQGFEKPFHWTDPANPLLTEHHSNPSSIIIDSIQPFTIPHIVIEEAPLEDPWQASVNHTASPQDCGYGFYLTVPSSHIELVNVCPSPEEAYEKDDDDDNILDEYGGMAYISWDSESEPDSPDEPCTPESDLFHTHAPEDVVTPLSASSVVPHYPDTEESSLSEDDKFDTLSSGGGADSDDDSSIPIIPVPITFVYDDEEDDELPPFDDWYLSIAQRAAPSEAV</sequence>
<feature type="region of interest" description="Disordered" evidence="1">
    <location>
        <begin position="547"/>
        <end position="568"/>
    </location>
</feature>
<protein>
    <submittedName>
        <fullName evidence="2">Uncharacterized protein</fullName>
    </submittedName>
</protein>
<comment type="caution">
    <text evidence="2">The sequence shown here is derived from an EMBL/GenBank/DDBJ whole genome shotgun (WGS) entry which is preliminary data.</text>
</comment>
<reference evidence="2" key="1">
    <citation type="submission" date="2022-07" db="EMBL/GenBank/DDBJ databases">
        <title>Genome Sequence of Physisporinus lineatus.</title>
        <authorList>
            <person name="Buettner E."/>
        </authorList>
    </citation>
    <scope>NUCLEOTIDE SEQUENCE</scope>
    <source>
        <strain evidence="2">VT162</strain>
    </source>
</reference>